<reference evidence="1" key="1">
    <citation type="submission" date="2022-10" db="EMBL/GenBank/DDBJ databases">
        <title>Novel sulphate-reducing endosymbionts in the free-living metamonad Anaeramoeba.</title>
        <authorList>
            <person name="Jerlstrom-Hultqvist J."/>
            <person name="Cepicka I."/>
            <person name="Gallot-Lavallee L."/>
            <person name="Salas-Leiva D."/>
            <person name="Curtis B.A."/>
            <person name="Zahonova K."/>
            <person name="Pipaliya S."/>
            <person name="Dacks J."/>
            <person name="Roger A.J."/>
        </authorList>
    </citation>
    <scope>NUCLEOTIDE SEQUENCE</scope>
    <source>
        <strain evidence="1">BMAN</strain>
    </source>
</reference>
<evidence type="ECO:0000313" key="2">
    <source>
        <dbReference type="Proteomes" id="UP001149090"/>
    </source>
</evidence>
<organism evidence="1 2">
    <name type="scientific">Anaeramoeba ignava</name>
    <name type="common">Anaerobic marine amoeba</name>
    <dbReference type="NCBI Taxonomy" id="1746090"/>
    <lineage>
        <taxon>Eukaryota</taxon>
        <taxon>Metamonada</taxon>
        <taxon>Anaeramoebidae</taxon>
        <taxon>Anaeramoeba</taxon>
    </lineage>
</organism>
<accession>A0A9Q0LEY6</accession>
<dbReference type="AlphaFoldDB" id="A0A9Q0LEY6"/>
<evidence type="ECO:0000313" key="1">
    <source>
        <dbReference type="EMBL" id="KAJ5071493.1"/>
    </source>
</evidence>
<comment type="caution">
    <text evidence="1">The sequence shown here is derived from an EMBL/GenBank/DDBJ whole genome shotgun (WGS) entry which is preliminary data.</text>
</comment>
<keyword evidence="2" id="KW-1185">Reference proteome</keyword>
<proteinExistence type="predicted"/>
<sequence length="87" mass="10129">MAQSWGALYSKNKWAMYIIYFVHKINFSILKFTAIYSSCLDKLLISFSCFCKKAKTVRLELMSLLSFKTKTFLDSINNLMIDILVLI</sequence>
<name>A0A9Q0LEY6_ANAIG</name>
<protein>
    <submittedName>
        <fullName evidence="1">Uncharacterized protein</fullName>
    </submittedName>
</protein>
<dbReference type="Proteomes" id="UP001149090">
    <property type="component" value="Unassembled WGS sequence"/>
</dbReference>
<dbReference type="EMBL" id="JAPDFW010000088">
    <property type="protein sequence ID" value="KAJ5071493.1"/>
    <property type="molecule type" value="Genomic_DNA"/>
</dbReference>
<gene>
    <name evidence="1" type="ORF">M0811_10337</name>
</gene>